<dbReference type="EMBL" id="PQAP01000124">
    <property type="protein sequence ID" value="PWB71133.1"/>
    <property type="molecule type" value="Genomic_DNA"/>
</dbReference>
<evidence type="ECO:0000313" key="2">
    <source>
        <dbReference type="EMBL" id="PWB71133.1"/>
    </source>
</evidence>
<organism evidence="2 3">
    <name type="scientific">candidate division GN15 bacterium</name>
    <dbReference type="NCBI Taxonomy" id="2072418"/>
    <lineage>
        <taxon>Bacteria</taxon>
        <taxon>candidate division GN15</taxon>
    </lineage>
</organism>
<feature type="signal peptide" evidence="1">
    <location>
        <begin position="1"/>
        <end position="21"/>
    </location>
</feature>
<sequence>MKRLTVSIASVLLIFAVGAYAQGMQGMQGMQHNSKAQANAEPAKEVTVQGEIVDMGCYLSSDAHGMGHQSCAEKCLSNGMPMGLLTKDGTLYLLTVSHGNADPFNQAKQWAAEQVIVTGPEFRRNGMKAVEVDQVRQVNATEKPTKQG</sequence>
<feature type="chain" id="PRO_5032975435" evidence="1">
    <location>
        <begin position="22"/>
        <end position="148"/>
    </location>
</feature>
<protein>
    <submittedName>
        <fullName evidence="2">Uncharacterized protein</fullName>
    </submittedName>
</protein>
<name>A0A855X1L9_9BACT</name>
<evidence type="ECO:0000313" key="3">
    <source>
        <dbReference type="Proteomes" id="UP000250918"/>
    </source>
</evidence>
<keyword evidence="1" id="KW-0732">Signal</keyword>
<evidence type="ECO:0000256" key="1">
    <source>
        <dbReference type="SAM" id="SignalP"/>
    </source>
</evidence>
<dbReference type="Proteomes" id="UP000250918">
    <property type="component" value="Unassembled WGS sequence"/>
</dbReference>
<proteinExistence type="predicted"/>
<comment type="caution">
    <text evidence="2">The sequence shown here is derived from an EMBL/GenBank/DDBJ whole genome shotgun (WGS) entry which is preliminary data.</text>
</comment>
<accession>A0A855X1L9</accession>
<reference evidence="2 3" key="1">
    <citation type="journal article" date="2018" name="ISME J.">
        <title>A methanotrophic archaeon couples anaerobic oxidation of methane to Fe(III) reduction.</title>
        <authorList>
            <person name="Cai C."/>
            <person name="Leu A.O."/>
            <person name="Xie G.J."/>
            <person name="Guo J."/>
            <person name="Feng Y."/>
            <person name="Zhao J.X."/>
            <person name="Tyson G.W."/>
            <person name="Yuan Z."/>
            <person name="Hu S."/>
        </authorList>
    </citation>
    <scope>NUCLEOTIDE SEQUENCE [LARGE SCALE GENOMIC DNA]</scope>
    <source>
        <strain evidence="2">FeB_12</strain>
    </source>
</reference>
<dbReference type="AlphaFoldDB" id="A0A855X1L9"/>
<gene>
    <name evidence="2" type="ORF">C3F09_08250</name>
</gene>